<reference evidence="1 2" key="1">
    <citation type="submission" date="2016-10" db="EMBL/GenBank/DDBJ databases">
        <authorList>
            <person name="de Groot N.N."/>
        </authorList>
    </citation>
    <scope>NUCLEOTIDE SEQUENCE [LARGE SCALE GENOMIC DNA]</scope>
    <source>
        <strain evidence="1 2">APO</strain>
    </source>
</reference>
<dbReference type="RefSeq" id="WP_093310917.1">
    <property type="nucleotide sequence ID" value="NZ_FNPV01000002.1"/>
</dbReference>
<evidence type="ECO:0000313" key="1">
    <source>
        <dbReference type="EMBL" id="SDY44923.1"/>
    </source>
</evidence>
<keyword evidence="2" id="KW-1185">Reference proteome</keyword>
<dbReference type="Proteomes" id="UP000199230">
    <property type="component" value="Unassembled WGS sequence"/>
</dbReference>
<organism evidence="1 2">
    <name type="scientific">Tindallia californiensis</name>
    <dbReference type="NCBI Taxonomy" id="159292"/>
    <lineage>
        <taxon>Bacteria</taxon>
        <taxon>Bacillati</taxon>
        <taxon>Bacillota</taxon>
        <taxon>Clostridia</taxon>
        <taxon>Peptostreptococcales</taxon>
        <taxon>Tindalliaceae</taxon>
        <taxon>Tindallia</taxon>
    </lineage>
</organism>
<dbReference type="STRING" id="159292.SAMN05192546_102157"/>
<evidence type="ECO:0000313" key="2">
    <source>
        <dbReference type="Proteomes" id="UP000199230"/>
    </source>
</evidence>
<dbReference type="AlphaFoldDB" id="A0A1H3JY98"/>
<sequence>MMISPECYYEEYLKGKTKEQIMTAIRGLKQEIGRLKNSMENPHGGIKTVMHPSEETRLYWTREYLEKAKQAYVAAGGTYTLSKSEEKAVDFDVNMDAISKITFSIGGYFGGYRNYIVELTDVLKAYTKLWEHEEPLSLWDDDSREPYTKDTFITALKDLHIGEWRRRYSTKRFGYMVLDGTQWNLEFEYNNGHKPVRFNGDNSYPYNFDKFQMLFGINEAGEEDEDE</sequence>
<dbReference type="OrthoDB" id="4979632at2"/>
<name>A0A1H3JY98_9FIRM</name>
<accession>A0A1H3JY98</accession>
<gene>
    <name evidence="1" type="ORF">SAMN05192546_102157</name>
</gene>
<dbReference type="EMBL" id="FNPV01000002">
    <property type="protein sequence ID" value="SDY44923.1"/>
    <property type="molecule type" value="Genomic_DNA"/>
</dbReference>
<proteinExistence type="predicted"/>
<protein>
    <submittedName>
        <fullName evidence="1">Uncharacterized protein</fullName>
    </submittedName>
</protein>